<protein>
    <submittedName>
        <fullName evidence="1">Uncharacterized protein</fullName>
    </submittedName>
</protein>
<dbReference type="AlphaFoldDB" id="A0A382RSQ9"/>
<proteinExistence type="predicted"/>
<accession>A0A382RSQ9</accession>
<name>A0A382RSQ9_9ZZZZ</name>
<gene>
    <name evidence="1" type="ORF">METZ01_LOCUS353573</name>
</gene>
<sequence>MDQKRKLTAKMMLSTIEELTFNVDPEFNKKKVILKRIHNEYIAGIDKIFDKWHPLRLIERLKD</sequence>
<dbReference type="EMBL" id="UINC01123924">
    <property type="protein sequence ID" value="SVD00719.1"/>
    <property type="molecule type" value="Genomic_DNA"/>
</dbReference>
<reference evidence="1" key="1">
    <citation type="submission" date="2018-05" db="EMBL/GenBank/DDBJ databases">
        <authorList>
            <person name="Lanie J.A."/>
            <person name="Ng W.-L."/>
            <person name="Kazmierczak K.M."/>
            <person name="Andrzejewski T.M."/>
            <person name="Davidsen T.M."/>
            <person name="Wayne K.J."/>
            <person name="Tettelin H."/>
            <person name="Glass J.I."/>
            <person name="Rusch D."/>
            <person name="Podicherti R."/>
            <person name="Tsui H.-C.T."/>
            <person name="Winkler M.E."/>
        </authorList>
    </citation>
    <scope>NUCLEOTIDE SEQUENCE</scope>
</reference>
<evidence type="ECO:0000313" key="1">
    <source>
        <dbReference type="EMBL" id="SVD00719.1"/>
    </source>
</evidence>
<organism evidence="1">
    <name type="scientific">marine metagenome</name>
    <dbReference type="NCBI Taxonomy" id="408172"/>
    <lineage>
        <taxon>unclassified sequences</taxon>
        <taxon>metagenomes</taxon>
        <taxon>ecological metagenomes</taxon>
    </lineage>
</organism>